<keyword evidence="2" id="KW-1185">Reference proteome</keyword>
<protein>
    <submittedName>
        <fullName evidence="1">Uncharacterized protein</fullName>
    </submittedName>
</protein>
<reference evidence="1" key="1">
    <citation type="submission" date="2024-12" db="EMBL/GenBank/DDBJ databases">
        <title>Comparative genomics and development of molecular markers within Purpureocillium lilacinum and among Purpureocillium species.</title>
        <authorList>
            <person name="Yeh Z.-Y."/>
            <person name="Ni N.-T."/>
            <person name="Lo P.-H."/>
            <person name="Mushyakhwo K."/>
            <person name="Lin C.-F."/>
            <person name="Nai Y.-S."/>
        </authorList>
    </citation>
    <scope>NUCLEOTIDE SEQUENCE</scope>
    <source>
        <strain evidence="1">NCHU-NPUST-175</strain>
    </source>
</reference>
<comment type="caution">
    <text evidence="1">The sequence shown here is derived from an EMBL/GenBank/DDBJ whole genome shotgun (WGS) entry which is preliminary data.</text>
</comment>
<gene>
    <name evidence="1" type="ORF">ACCO45_001136</name>
</gene>
<dbReference type="EMBL" id="JBGNUJ010000002">
    <property type="protein sequence ID" value="KAL3964132.1"/>
    <property type="molecule type" value="Genomic_DNA"/>
</dbReference>
<proteinExistence type="predicted"/>
<sequence length="356" mass="38151">MDPSKLQAMMNQPGSQVTSAGLKASNSRQSKRLIVSNFAPATTEENLTSFFNLQMNGLNVVENHDPCVGCQLSSSGAFAVLDFKDASDATVALAFDGISMEANDAVNGSAEPAGLVIRRPQDYVMAAVPEEVAHDPDVVSSHVPDTLNKLSVTNIPSFLTEDQVIELLAAFGKPKAFVLVKDRNTQESRGIAFVEYLDPATANEPALNTLNGMDVGGKKLKVMKASSGSTQVANFDVGITAISGLASQAAPEDNKGRVVQMLNMVTPDELMDDDEYEEICDDIREECEKFGKVLELKAPRPSGGSRQSAGVGKIYVKFETAESANQALNALAGRKFADRTVVTTYFPEENFDVGAW</sequence>
<name>A0ACC4E677_PURLI</name>
<organism evidence="1 2">
    <name type="scientific">Purpureocillium lilacinum</name>
    <name type="common">Paecilomyces lilacinus</name>
    <dbReference type="NCBI Taxonomy" id="33203"/>
    <lineage>
        <taxon>Eukaryota</taxon>
        <taxon>Fungi</taxon>
        <taxon>Dikarya</taxon>
        <taxon>Ascomycota</taxon>
        <taxon>Pezizomycotina</taxon>
        <taxon>Sordariomycetes</taxon>
        <taxon>Hypocreomycetidae</taxon>
        <taxon>Hypocreales</taxon>
        <taxon>Ophiocordycipitaceae</taxon>
        <taxon>Purpureocillium</taxon>
    </lineage>
</organism>
<evidence type="ECO:0000313" key="2">
    <source>
        <dbReference type="Proteomes" id="UP001638806"/>
    </source>
</evidence>
<evidence type="ECO:0000313" key="1">
    <source>
        <dbReference type="EMBL" id="KAL3964132.1"/>
    </source>
</evidence>
<accession>A0ACC4E677</accession>
<dbReference type="Proteomes" id="UP001638806">
    <property type="component" value="Unassembled WGS sequence"/>
</dbReference>